<evidence type="ECO:0000313" key="10">
    <source>
        <dbReference type="Proteomes" id="UP001151582"/>
    </source>
</evidence>
<evidence type="ECO:0000256" key="8">
    <source>
        <dbReference type="ARBA" id="ARBA00031347"/>
    </source>
</evidence>
<dbReference type="GO" id="GO:0015031">
    <property type="term" value="P:protein transport"/>
    <property type="evidence" value="ECO:0007669"/>
    <property type="project" value="UniProtKB-KW"/>
</dbReference>
<keyword evidence="7" id="KW-0472">Membrane</keyword>
<dbReference type="PANTHER" id="PTHR21311:SF0">
    <property type="entry name" value="CONSERVED OLIGOMERIC GOLGI COMPLEX SUBUNIT 8"/>
    <property type="match status" value="1"/>
</dbReference>
<sequence length="505" mass="54811">MAHSSNKSSPSTPPSPTVDVLAVLNTPLSASVTDNQPTTEYVKSLIALSLATVRNEPTLLHEELESINQELMQLCLDESATFQHAHNYLEELDTGTQNMVQQCVDAQELVPAMQTACRAFTALAQTLEAEKRTVRVVVSNFDRLIGILELPQLMRSCVANHLYRDAIDLWQFVQRLVISQAAMAGHSPSSALQSESNCSVSVQALVHTIAQAVASEFETMIEAMVDELSQVPPHSTLLARAPLPESNLAAEALSPTSPPSNLLDIPRSATHHLLHQTKLLGQLRATQVFSDLELRALLLRAKQRAWHTTVDTLTSWLTPADQPYLFISRLLELARDFLVALSTQYPMMFTSAAPTLPILNILPGVLSDQRGLPAMGAFGTHPGSASSWAVPADSEAWETSSSSSGDSDDSLSLESHMAPSLSMWPRQETPQTCPLYSRLIAQVASRVVAQVSQLLPLINKPGTLTSLLEQLQALSVPLSRIGADITVLLIPSVESQLAQLPNHTT</sequence>
<proteinExistence type="inferred from homology"/>
<dbReference type="GO" id="GO:0017119">
    <property type="term" value="C:Golgi transport complex"/>
    <property type="evidence" value="ECO:0007669"/>
    <property type="project" value="InterPro"/>
</dbReference>
<accession>A0A9W8EF97</accession>
<keyword evidence="6" id="KW-0333">Golgi apparatus</keyword>
<evidence type="ECO:0000256" key="2">
    <source>
        <dbReference type="ARBA" id="ARBA00006419"/>
    </source>
</evidence>
<evidence type="ECO:0000256" key="5">
    <source>
        <dbReference type="ARBA" id="ARBA00022927"/>
    </source>
</evidence>
<protein>
    <recommendedName>
        <fullName evidence="3">Conserved oligomeric Golgi complex subunit 8</fullName>
    </recommendedName>
    <alternativeName>
        <fullName evidence="8">Component of oligomeric Golgi complex 8</fullName>
    </alternativeName>
</protein>
<dbReference type="Proteomes" id="UP001151582">
    <property type="component" value="Unassembled WGS sequence"/>
</dbReference>
<evidence type="ECO:0000256" key="3">
    <source>
        <dbReference type="ARBA" id="ARBA00020983"/>
    </source>
</evidence>
<comment type="subcellular location">
    <subcellularLocation>
        <location evidence="1">Golgi apparatus membrane</location>
        <topology evidence="1">Peripheral membrane protein</topology>
    </subcellularLocation>
</comment>
<organism evidence="9 10">
    <name type="scientific">Dimargaris verticillata</name>
    <dbReference type="NCBI Taxonomy" id="2761393"/>
    <lineage>
        <taxon>Eukaryota</taxon>
        <taxon>Fungi</taxon>
        <taxon>Fungi incertae sedis</taxon>
        <taxon>Zoopagomycota</taxon>
        <taxon>Kickxellomycotina</taxon>
        <taxon>Dimargaritomycetes</taxon>
        <taxon>Dimargaritales</taxon>
        <taxon>Dimargaritaceae</taxon>
        <taxon>Dimargaris</taxon>
    </lineage>
</organism>
<evidence type="ECO:0000256" key="4">
    <source>
        <dbReference type="ARBA" id="ARBA00022448"/>
    </source>
</evidence>
<dbReference type="EMBL" id="JANBQB010000045">
    <property type="protein sequence ID" value="KAJ1983674.1"/>
    <property type="molecule type" value="Genomic_DNA"/>
</dbReference>
<dbReference type="PANTHER" id="PTHR21311">
    <property type="entry name" value="CONSERVED OLIGOMERIC GOLGI COMPLEX COMPONENT 8"/>
    <property type="match status" value="1"/>
</dbReference>
<keyword evidence="10" id="KW-1185">Reference proteome</keyword>
<keyword evidence="5" id="KW-0653">Protein transport</keyword>
<evidence type="ECO:0000313" key="9">
    <source>
        <dbReference type="EMBL" id="KAJ1983674.1"/>
    </source>
</evidence>
<evidence type="ECO:0000256" key="1">
    <source>
        <dbReference type="ARBA" id="ARBA00004395"/>
    </source>
</evidence>
<dbReference type="OrthoDB" id="1661054at2759"/>
<dbReference type="GO" id="GO:0000139">
    <property type="term" value="C:Golgi membrane"/>
    <property type="evidence" value="ECO:0007669"/>
    <property type="project" value="UniProtKB-SubCell"/>
</dbReference>
<dbReference type="AlphaFoldDB" id="A0A9W8EF97"/>
<name>A0A9W8EF97_9FUNG</name>
<keyword evidence="4" id="KW-0813">Transport</keyword>
<dbReference type="GO" id="GO:0006891">
    <property type="term" value="P:intra-Golgi vesicle-mediated transport"/>
    <property type="evidence" value="ECO:0007669"/>
    <property type="project" value="TreeGrafter"/>
</dbReference>
<dbReference type="Pfam" id="PF04124">
    <property type="entry name" value="Dor1"/>
    <property type="match status" value="2"/>
</dbReference>
<reference evidence="9" key="1">
    <citation type="submission" date="2022-07" db="EMBL/GenBank/DDBJ databases">
        <title>Phylogenomic reconstructions and comparative analyses of Kickxellomycotina fungi.</title>
        <authorList>
            <person name="Reynolds N.K."/>
            <person name="Stajich J.E."/>
            <person name="Barry K."/>
            <person name="Grigoriev I.V."/>
            <person name="Crous P."/>
            <person name="Smith M.E."/>
        </authorList>
    </citation>
    <scope>NUCLEOTIDE SEQUENCE</scope>
    <source>
        <strain evidence="9">RSA 567</strain>
    </source>
</reference>
<evidence type="ECO:0000256" key="7">
    <source>
        <dbReference type="ARBA" id="ARBA00023136"/>
    </source>
</evidence>
<comment type="caution">
    <text evidence="9">The sequence shown here is derived from an EMBL/GenBank/DDBJ whole genome shotgun (WGS) entry which is preliminary data.</text>
</comment>
<gene>
    <name evidence="9" type="primary">COG8</name>
    <name evidence="9" type="ORF">H4R34_001145</name>
</gene>
<comment type="similarity">
    <text evidence="2">Belongs to the COG8 family.</text>
</comment>
<dbReference type="InterPro" id="IPR007255">
    <property type="entry name" value="COG8"/>
</dbReference>
<evidence type="ECO:0000256" key="6">
    <source>
        <dbReference type="ARBA" id="ARBA00023034"/>
    </source>
</evidence>